<protein>
    <recommendedName>
        <fullName evidence="4">Fibronectin type-III domain-containing protein</fullName>
    </recommendedName>
</protein>
<keyword evidence="1" id="KW-0732">Signal</keyword>
<keyword evidence="3" id="KW-1185">Reference proteome</keyword>
<dbReference type="Proteomes" id="UP001556040">
    <property type="component" value="Unassembled WGS sequence"/>
</dbReference>
<comment type="caution">
    <text evidence="2">The sequence shown here is derived from an EMBL/GenBank/DDBJ whole genome shotgun (WGS) entry which is preliminary data.</text>
</comment>
<proteinExistence type="predicted"/>
<feature type="signal peptide" evidence="1">
    <location>
        <begin position="1"/>
        <end position="31"/>
    </location>
</feature>
<feature type="chain" id="PRO_5047419103" description="Fibronectin type-III domain-containing protein" evidence="1">
    <location>
        <begin position="32"/>
        <end position="971"/>
    </location>
</feature>
<evidence type="ECO:0000313" key="2">
    <source>
        <dbReference type="EMBL" id="MEW9502780.1"/>
    </source>
</evidence>
<dbReference type="RefSeq" id="WP_367780268.1">
    <property type="nucleotide sequence ID" value="NZ_JBFMIA010000015.1"/>
</dbReference>
<evidence type="ECO:0000313" key="3">
    <source>
        <dbReference type="Proteomes" id="UP001556040"/>
    </source>
</evidence>
<sequence length="971" mass="107627">MSRKRLLSILLATGLSVSSMIPAVSPTTVLAAEEPSNIETIIYNKASNASNASNGLLPLLEDVLPVNSYNMGLPKDTYPERNLVESDLLDFVGIELYGSDSFGDSFVSNMFETDSGKHYDGGEQPSVTQLANGIVLEVHNGGGNNNLYYNLGKYKEDGTMDWWEIKEKQYNNGDNPSVTLLANGDVLEVHNDGNKLYYNIGKYKDDRTMDWNGEGNQYGTGNQPSVTVLDTGEILEVHNDGNDLYYNLGKYKDDGTMDWYSIDNQYDTGEQPSVTVLDTGEILEVHSDGNDLYYKLGVYYGSNKITWYNIDDNQYTTGKDPSVTVLPNGDVLEIHNSSYGSSLIYDLGVYVSGKIIWYSMYSEDSLTNRYDHGYKPTVIVLENERILEVHNGSGNNSLYYNLGTGPRDQIPEIIDPETGKNVVLGFMDDSETVRDKLLYNDNDNPDKYIGTLMIDPNSSFAQGTKLAFEGYWNLISPSYLSTAGNSIERSVSYTSGVSVLESQLLAKTVGYTQTYEIGFLSVKNTQAFNQSVTNTFQTSISVTEETSSTDKYSFGDYSEGQAYIAGVYQLVGNYYMIPGDNIQDLKDKVDEWGKRYEGHDLFGYTDLTSPYNYRAESFASVEVKKIDPEQYFGDLNLKPTNIQSHYSSQGVEVTWDNPESEIDKYAGGVDTESHPVGEGLPYYTISVYRDGEWIGSSSISGTSYTIPFDPDDNADTLYQLRLGVYGGHGEMYSLGDPVKVDKIDQHLEDLNLKPTNIQSDGGSQGVVEITWDNPESEVVKYFGEVGTEEHPAGEGLPYYGISVYRDGEWIGGSSASGTSYTIPFNPDDNADTLYQLRLGVYEGYGEQVYLSDPVKIQVDQIDPDNLKPTNIQSHYGSQGVEVTWDNPESDILKYFGEVDTEEHPAGEGLPYYGISVYSDGEWIGGSSISGASYTIDSYDNDKSYQLRLGVYEGYGEQVYLSDPVNVPAGSF</sequence>
<name>A0ABV3Q600_9BACL</name>
<evidence type="ECO:0008006" key="4">
    <source>
        <dbReference type="Google" id="ProtNLM"/>
    </source>
</evidence>
<organism evidence="2 3">
    <name type="scientific">Jeotgalibacillus marinus</name>
    <dbReference type="NCBI Taxonomy" id="86667"/>
    <lineage>
        <taxon>Bacteria</taxon>
        <taxon>Bacillati</taxon>
        <taxon>Bacillota</taxon>
        <taxon>Bacilli</taxon>
        <taxon>Bacillales</taxon>
        <taxon>Caryophanaceae</taxon>
        <taxon>Jeotgalibacillus</taxon>
    </lineage>
</organism>
<reference evidence="2 3" key="1">
    <citation type="journal article" date="1979" name="Int. J. Syst. Evol. Microbiol.">
        <title>Bacillus globisporus subsp. marinus subsp. nov.</title>
        <authorList>
            <person name="Liu H."/>
        </authorList>
    </citation>
    <scope>NUCLEOTIDE SEQUENCE [LARGE SCALE GENOMIC DNA]</scope>
    <source>
        <strain evidence="2 3">DSM 1297</strain>
    </source>
</reference>
<accession>A0ABV3Q600</accession>
<evidence type="ECO:0000256" key="1">
    <source>
        <dbReference type="SAM" id="SignalP"/>
    </source>
</evidence>
<gene>
    <name evidence="2" type="ORF">AB1471_13355</name>
</gene>
<dbReference type="EMBL" id="JBFMIA010000015">
    <property type="protein sequence ID" value="MEW9502780.1"/>
    <property type="molecule type" value="Genomic_DNA"/>
</dbReference>